<proteinExistence type="predicted"/>
<name>H2ERQ9_ALIFS</name>
<reference evidence="1" key="1">
    <citation type="submission" date="2011-11" db="EMBL/GenBank/DDBJ databases">
        <authorList>
            <person name="Summers A.O."/>
            <person name="Wireman J."/>
            <person name="Williams L.E."/>
        </authorList>
    </citation>
    <scope>NUCLEOTIDE SEQUENCE</scope>
    <source>
        <strain evidence="1">CG103</strain>
        <plasmid evidence="1">pCG103-32</plasmid>
    </source>
</reference>
<protein>
    <submittedName>
        <fullName evidence="1">Uncharacterized protein</fullName>
    </submittedName>
</protein>
<dbReference type="EMBL" id="JQ031550">
    <property type="protein sequence ID" value="AEY78076.1"/>
    <property type="molecule type" value="Genomic_DNA"/>
</dbReference>
<geneLocation type="plasmid" evidence="1">
    <name>pCG103-32</name>
</geneLocation>
<organism evidence="1">
    <name type="scientific">Aliivibrio fischeri</name>
    <name type="common">Vibrio fischeri</name>
    <dbReference type="NCBI Taxonomy" id="668"/>
    <lineage>
        <taxon>Bacteria</taxon>
        <taxon>Pseudomonadati</taxon>
        <taxon>Pseudomonadota</taxon>
        <taxon>Gammaproteobacteria</taxon>
        <taxon>Vibrionales</taxon>
        <taxon>Vibrionaceae</taxon>
        <taxon>Aliivibrio</taxon>
    </lineage>
</organism>
<dbReference type="AlphaFoldDB" id="H2ERQ9"/>
<accession>H2ERQ9</accession>
<keyword evidence="1" id="KW-0614">Plasmid</keyword>
<evidence type="ECO:0000313" key="1">
    <source>
        <dbReference type="EMBL" id="AEY78076.1"/>
    </source>
</evidence>
<sequence>MIIKNHGNVKYGKIKRNTFLYYALVDSVLILRIDPCEPFSILKGVSDKKTISNIQYSAFLYNKG</sequence>